<feature type="region of interest" description="Disordered" evidence="2">
    <location>
        <begin position="1"/>
        <end position="63"/>
    </location>
</feature>
<name>A0AAW0T499_SCYPA</name>
<dbReference type="GO" id="GO:0071539">
    <property type="term" value="P:protein localization to centrosome"/>
    <property type="evidence" value="ECO:0007669"/>
    <property type="project" value="InterPro"/>
</dbReference>
<feature type="compositionally biased region" description="Pro residues" evidence="2">
    <location>
        <begin position="580"/>
        <end position="591"/>
    </location>
</feature>
<feature type="region of interest" description="Disordered" evidence="2">
    <location>
        <begin position="362"/>
        <end position="403"/>
    </location>
</feature>
<feature type="region of interest" description="Disordered" evidence="2">
    <location>
        <begin position="1426"/>
        <end position="1478"/>
    </location>
</feature>
<feature type="region of interest" description="Disordered" evidence="2">
    <location>
        <begin position="722"/>
        <end position="754"/>
    </location>
</feature>
<dbReference type="Proteomes" id="UP001487740">
    <property type="component" value="Unassembled WGS sequence"/>
</dbReference>
<feature type="compositionally biased region" description="Low complexity" evidence="2">
    <location>
        <begin position="150"/>
        <end position="171"/>
    </location>
</feature>
<dbReference type="GO" id="GO:1905515">
    <property type="term" value="P:non-motile cilium assembly"/>
    <property type="evidence" value="ECO:0007669"/>
    <property type="project" value="TreeGrafter"/>
</dbReference>
<feature type="compositionally biased region" description="Polar residues" evidence="2">
    <location>
        <begin position="1463"/>
        <end position="1478"/>
    </location>
</feature>
<feature type="region of interest" description="Disordered" evidence="2">
    <location>
        <begin position="1730"/>
        <end position="1781"/>
    </location>
</feature>
<feature type="compositionally biased region" description="Low complexity" evidence="2">
    <location>
        <begin position="1658"/>
        <end position="1672"/>
    </location>
</feature>
<sequence>MTFSDTEDDHQGGSRNTSNEQDRSLSRSRTESGVSNASTVSLASPSSSAGLAATSNGPAASGSAVGEDIVAAAQTASSMVDMTGVDKKKIVEKLQQIQGYIQQTTAAMAALEQQGDTSKVGQYNTLAKVLRDLRGSEAKLKAQAAQNKEAAAQVANGTQQSTAPSSSPAAQVNGREEPVTEEGSRVVGMISTDNVRTMSSENVRSLQDRLAASQEESVAIMSQMRASIARREDLLTRYKATQERLANLKRQRQGIHEEKQRLLQQGAGVVSASGDTPEGEEDPIPGAENWSLEEVTRALVDFQALLEKVERLTTVYSNRAQDMAADEEGQADINNKLSLLASRRRQLTDVVARLKRFQLLRQQEERDGAGEEGGHRTGSDAPAGAPDLNHTPASNTLPGIVDEAAPPSTLAASVPSVNGEGSASSISQAASVRAAAESVTQASEELQSRKAQLSSLQKQLSDMKKMLDMANMVNMARQEVREVEGACSLPPATGELEGAVAGEVLEVSGKKIVLTEAERQNPEIAAKYNQLSKAKERLAKMEEVIAMISQARQSGQNLRDVLPQDYLAILEEAEEDFPDPSRPAPISPPAPQRSVEIEEDIGRLSRRPTRPPRMGSAGHSEAGPGLGRDSQESREISAMQQRLNKTSTRVSAVNERSRHGHEKGAIKKQPQVLWQGNSGGSGSRGGGAAEDPRLAQVLALQEELRQKKNALEALMRRMGKSSSLNMDNISDNISDNVSDTSDHLGETRGTSGAATWGEAGALHHFSDNHYQQSSDDDLIDEDEADLPPRSQVRPPQLPPGAMSPKDRNRHSASQHRRRQDSGRLSVNNLSATLPTPTRTKHNRLRSSSAPKALWESVGTPEGPNYKSPSNTTMQTQHSLNTALNQLNQVQGTINTLQETLRQEQSHVLGSSRASPYHPQLVPPLLPDLTPTSLPPVAPPSQALTPMSAYAGLGSLALASQGGGETINQQLLAGMQQCFSQLHLHSLEIQALSKHLQLLERREQTGSAAMADVGEGLCQGGREGARRSEEEEEDEDNEEEEEVRGSTRSHYPHHHNLLANPSGLRPGKDVGPARTPQDSFSVFLRQQSEGGGMPSSGVTNPIYGHLGDLRDQAGGTWGSLAATPGMEQPTDTLGSLLEAGAGGGTLEGSSSHPLLHLGRLGEQGSQSQAPEAHHWASLASTHPLHHQTTDLLNNQVPPGTRANNYWDNFRSYSRQNLLSTTTKSNTSDIHPPSTSSVSVPTHSAASALHPGREGIRGEDKRFNVSVGHNNTNCGAGARARMPNPHINNPQGPTNPRVRNPVAPSSKHLLGQNKHKANNRNKQTGDLWSASKCSERNLPSQERGSGGRNRGYLNYNSARANTSDSDGGGEGTNTAGVTLEVLREAEALIRRHANQPEFLLQLFRHASEITVHTDQHVAVALLHDLATQPHRPSSHGVNANIRGSSRRHAEGTTGLPLSAPLRDSWQPQPHHSHPQNTLPQENVSVVGLSGSEVSDSGLTSEDEDNRVVEDWVRRGVEEEAGPSKLPNQPDTAGSSPEDAHNLIHPLNNDTEYLTFETLVASAVRESTEVLQAQACEDVASPLLLNSLHHSLVAHIQTRAQSLRLPQSFLFSTDTELKSALQNFAGKPLAQVSSDVPSIISQVLLTQYCSVLVQRLRDNRPLLPQTPTKLPTTPLAKGGEMSLEGTSATPTAALPECHPTQEVTTATQTEAAVFSLHPQRPSLHSGHNFSLTAGAAAIHPPPPPPPVPESTPVESAWQAPPPPPAPLPSPNHNPGVGEPLSESAACGGAALSGAQSGVWGAEGVAPKATLGASCGEPEQEEAMMDDLGEPTLVHTLAEADQSQDAVEGDWGEDSQAEGIVQAEGSRPSCSSHSLPISQHPGWLPSRDASSQELDEVPIKLQSPEGSSPADTPDQPLPQHHNNHHHHHHQQQRSQSPDGSEG</sequence>
<feature type="region of interest" description="Disordered" evidence="2">
    <location>
        <begin position="768"/>
        <end position="849"/>
    </location>
</feature>
<feature type="compositionally biased region" description="Acidic residues" evidence="2">
    <location>
        <begin position="1843"/>
        <end position="1852"/>
    </location>
</feature>
<feature type="compositionally biased region" description="Polar residues" evidence="2">
    <location>
        <begin position="822"/>
        <end position="837"/>
    </location>
</feature>
<feature type="compositionally biased region" description="Polar residues" evidence="2">
    <location>
        <begin position="1929"/>
        <end position="1938"/>
    </location>
</feature>
<feature type="compositionally biased region" description="Polar residues" evidence="2">
    <location>
        <begin position="1523"/>
        <end position="1532"/>
    </location>
</feature>
<feature type="region of interest" description="Disordered" evidence="2">
    <location>
        <begin position="854"/>
        <end position="873"/>
    </location>
</feature>
<feature type="compositionally biased region" description="Pro residues" evidence="2">
    <location>
        <begin position="1736"/>
        <end position="1746"/>
    </location>
</feature>
<feature type="compositionally biased region" description="Polar residues" evidence="2">
    <location>
        <begin position="1864"/>
        <end position="1873"/>
    </location>
</feature>
<dbReference type="GO" id="GO:0036064">
    <property type="term" value="C:ciliary basal body"/>
    <property type="evidence" value="ECO:0007669"/>
    <property type="project" value="TreeGrafter"/>
</dbReference>
<comment type="caution">
    <text evidence="3">The sequence shown here is derived from an EMBL/GenBank/DDBJ whole genome shotgun (WGS) entry which is preliminary data.</text>
</comment>
<feature type="compositionally biased region" description="Acidic residues" evidence="2">
    <location>
        <begin position="1814"/>
        <end position="1825"/>
    </location>
</feature>
<dbReference type="EMBL" id="JARAKH010000039">
    <property type="protein sequence ID" value="KAK8381780.1"/>
    <property type="molecule type" value="Genomic_DNA"/>
</dbReference>
<feature type="compositionally biased region" description="Basic and acidic residues" evidence="2">
    <location>
        <begin position="362"/>
        <end position="378"/>
    </location>
</feature>
<reference evidence="3 4" key="1">
    <citation type="submission" date="2023-03" db="EMBL/GenBank/DDBJ databases">
        <title>High-quality genome of Scylla paramamosain provides insights in environmental adaptation.</title>
        <authorList>
            <person name="Zhang L."/>
        </authorList>
    </citation>
    <scope>NUCLEOTIDE SEQUENCE [LARGE SCALE GENOMIC DNA]</scope>
    <source>
        <strain evidence="3">LZ_2023a</strain>
        <tissue evidence="3">Muscle</tissue>
    </source>
</reference>
<feature type="coiled-coil region" evidence="1">
    <location>
        <begin position="439"/>
        <end position="466"/>
    </location>
</feature>
<feature type="compositionally biased region" description="Acidic residues" evidence="2">
    <location>
        <begin position="1029"/>
        <end position="1041"/>
    </location>
</feature>
<feature type="compositionally biased region" description="Pro residues" evidence="2">
    <location>
        <begin position="1756"/>
        <end position="1768"/>
    </location>
</feature>
<feature type="coiled-coil region" evidence="1">
    <location>
        <begin position="694"/>
        <end position="721"/>
    </location>
</feature>
<feature type="coiled-coil region" evidence="1">
    <location>
        <begin position="879"/>
        <end position="906"/>
    </location>
</feature>
<dbReference type="GO" id="GO:0034451">
    <property type="term" value="C:centriolar satellite"/>
    <property type="evidence" value="ECO:0007669"/>
    <property type="project" value="TreeGrafter"/>
</dbReference>
<organism evidence="3 4">
    <name type="scientific">Scylla paramamosain</name>
    <name type="common">Mud crab</name>
    <dbReference type="NCBI Taxonomy" id="85552"/>
    <lineage>
        <taxon>Eukaryota</taxon>
        <taxon>Metazoa</taxon>
        <taxon>Ecdysozoa</taxon>
        <taxon>Arthropoda</taxon>
        <taxon>Crustacea</taxon>
        <taxon>Multicrustacea</taxon>
        <taxon>Malacostraca</taxon>
        <taxon>Eumalacostraca</taxon>
        <taxon>Eucarida</taxon>
        <taxon>Decapoda</taxon>
        <taxon>Pleocyemata</taxon>
        <taxon>Brachyura</taxon>
        <taxon>Eubrachyura</taxon>
        <taxon>Portunoidea</taxon>
        <taxon>Portunidae</taxon>
        <taxon>Portuninae</taxon>
        <taxon>Scylla</taxon>
    </lineage>
</organism>
<feature type="compositionally biased region" description="Low complexity" evidence="2">
    <location>
        <begin position="1220"/>
        <end position="1246"/>
    </location>
</feature>
<feature type="compositionally biased region" description="Low complexity" evidence="2">
    <location>
        <begin position="722"/>
        <end position="739"/>
    </location>
</feature>
<evidence type="ECO:0000256" key="1">
    <source>
        <dbReference type="SAM" id="Coils"/>
    </source>
</evidence>
<feature type="compositionally biased region" description="Acidic residues" evidence="2">
    <location>
        <begin position="774"/>
        <end position="785"/>
    </location>
</feature>
<evidence type="ECO:0008006" key="5">
    <source>
        <dbReference type="Google" id="ProtNLM"/>
    </source>
</evidence>
<keyword evidence="4" id="KW-1185">Reference proteome</keyword>
<evidence type="ECO:0000313" key="3">
    <source>
        <dbReference type="EMBL" id="KAK8381780.1"/>
    </source>
</evidence>
<feature type="compositionally biased region" description="Polar residues" evidence="2">
    <location>
        <begin position="638"/>
        <end position="651"/>
    </location>
</feature>
<feature type="compositionally biased region" description="Low complexity" evidence="2">
    <location>
        <begin position="35"/>
        <end position="55"/>
    </location>
</feature>
<feature type="compositionally biased region" description="Gly residues" evidence="2">
    <location>
        <begin position="677"/>
        <end position="688"/>
    </location>
</feature>
<feature type="compositionally biased region" description="Basic and acidic residues" evidence="2">
    <location>
        <begin position="20"/>
        <end position="30"/>
    </location>
</feature>
<feature type="coiled-coil region" evidence="1">
    <location>
        <begin position="514"/>
        <end position="551"/>
    </location>
</feature>
<dbReference type="PANTHER" id="PTHR14164">
    <property type="entry name" value="PERICENTRIOLAR MATERIAL 1-RELATED"/>
    <property type="match status" value="1"/>
</dbReference>
<feature type="region of interest" description="Disordered" evidence="2">
    <location>
        <begin position="1514"/>
        <end position="1536"/>
    </location>
</feature>
<evidence type="ECO:0000313" key="4">
    <source>
        <dbReference type="Proteomes" id="UP001487740"/>
    </source>
</evidence>
<feature type="region of interest" description="Disordered" evidence="2">
    <location>
        <begin position="150"/>
        <end position="183"/>
    </location>
</feature>
<feature type="compositionally biased region" description="Basic residues" evidence="2">
    <location>
        <begin position="807"/>
        <end position="818"/>
    </location>
</feature>
<accession>A0AAW0T499</accession>
<feature type="region of interest" description="Disordered" evidence="2">
    <location>
        <begin position="1220"/>
        <end position="1254"/>
    </location>
</feature>
<feature type="region of interest" description="Disordered" evidence="2">
    <location>
        <begin position="1273"/>
        <end position="1369"/>
    </location>
</feature>
<feature type="region of interest" description="Disordered" evidence="2">
    <location>
        <begin position="1007"/>
        <end position="1075"/>
    </location>
</feature>
<feature type="region of interest" description="Disordered" evidence="2">
    <location>
        <begin position="259"/>
        <end position="282"/>
    </location>
</feature>
<proteinExistence type="predicted"/>
<evidence type="ECO:0000256" key="2">
    <source>
        <dbReference type="SAM" id="MobiDB-lite"/>
    </source>
</evidence>
<gene>
    <name evidence="3" type="ORF">O3P69_015065</name>
</gene>
<feature type="region of interest" description="Disordered" evidence="2">
    <location>
        <begin position="1805"/>
        <end position="1938"/>
    </location>
</feature>
<feature type="region of interest" description="Disordered" evidence="2">
    <location>
        <begin position="575"/>
        <end position="689"/>
    </location>
</feature>
<feature type="compositionally biased region" description="Basic residues" evidence="2">
    <location>
        <begin position="1917"/>
        <end position="1927"/>
    </location>
</feature>
<keyword evidence="1" id="KW-0175">Coiled coil</keyword>
<dbReference type="InterPro" id="IPR024138">
    <property type="entry name" value="Pericentriolar_Pcm1"/>
</dbReference>
<feature type="compositionally biased region" description="Polar residues" evidence="2">
    <location>
        <begin position="1352"/>
        <end position="1363"/>
    </location>
</feature>
<feature type="compositionally biased region" description="Basic and acidic residues" evidence="2">
    <location>
        <begin position="174"/>
        <end position="183"/>
    </location>
</feature>
<dbReference type="PANTHER" id="PTHR14164:SF12">
    <property type="entry name" value="PERICENTRIOLAR MATERIAL 1 PROTEIN"/>
    <property type="match status" value="1"/>
</dbReference>
<protein>
    <recommendedName>
        <fullName evidence="5">Pericentriolar material 1 protein C-terminal domain-containing protein</fullName>
    </recommendedName>
</protein>
<feature type="region of interest" description="Disordered" evidence="2">
    <location>
        <begin position="1658"/>
        <end position="1694"/>
    </location>
</feature>
<dbReference type="GO" id="GO:0034454">
    <property type="term" value="P:microtubule anchoring at centrosome"/>
    <property type="evidence" value="ECO:0007669"/>
    <property type="project" value="InterPro"/>
</dbReference>